<accession>A0ABS9UD85</accession>
<evidence type="ECO:0000313" key="1">
    <source>
        <dbReference type="EMBL" id="MCH7322289.1"/>
    </source>
</evidence>
<protein>
    <submittedName>
        <fullName evidence="1">Uncharacterized protein</fullName>
    </submittedName>
</protein>
<organism evidence="1 2">
    <name type="scientific">Solibacillus palustris</name>
    <dbReference type="NCBI Taxonomy" id="2908203"/>
    <lineage>
        <taxon>Bacteria</taxon>
        <taxon>Bacillati</taxon>
        <taxon>Bacillota</taxon>
        <taxon>Bacilli</taxon>
        <taxon>Bacillales</taxon>
        <taxon>Caryophanaceae</taxon>
        <taxon>Solibacillus</taxon>
    </lineage>
</organism>
<dbReference type="RefSeq" id="WP_241369351.1">
    <property type="nucleotide sequence ID" value="NZ_JAKZFC010000003.1"/>
</dbReference>
<evidence type="ECO:0000313" key="2">
    <source>
        <dbReference type="Proteomes" id="UP001316087"/>
    </source>
</evidence>
<dbReference type="EMBL" id="JAKZFC010000003">
    <property type="protein sequence ID" value="MCH7322289.1"/>
    <property type="molecule type" value="Genomic_DNA"/>
</dbReference>
<comment type="caution">
    <text evidence="1">The sequence shown here is derived from an EMBL/GenBank/DDBJ whole genome shotgun (WGS) entry which is preliminary data.</text>
</comment>
<keyword evidence="2" id="KW-1185">Reference proteome</keyword>
<name>A0ABS9UD85_9BACL</name>
<dbReference type="Proteomes" id="UP001316087">
    <property type="component" value="Unassembled WGS sequence"/>
</dbReference>
<reference evidence="1 2" key="1">
    <citation type="submission" date="2022-03" db="EMBL/GenBank/DDBJ databases">
        <authorList>
            <person name="Jo J.-H."/>
            <person name="Im W.-T."/>
        </authorList>
    </citation>
    <scope>NUCLEOTIDE SEQUENCE [LARGE SCALE GENOMIC DNA]</scope>
    <source>
        <strain evidence="1 2">MA9</strain>
    </source>
</reference>
<gene>
    <name evidence="1" type="ORF">LZ480_10340</name>
</gene>
<sequence length="68" mass="7586">MTKRRSGLTVKADLDGIFNEGVNSTVIKIDSKSALTIEKALEINIRQMRASGLRERTTENGDRIFTCD</sequence>
<proteinExistence type="predicted"/>